<feature type="compositionally biased region" description="Pro residues" evidence="7">
    <location>
        <begin position="1767"/>
        <end position="1783"/>
    </location>
</feature>
<reference evidence="9" key="2">
    <citation type="submission" date="2025-08" db="UniProtKB">
        <authorList>
            <consortium name="Ensembl"/>
        </authorList>
    </citation>
    <scope>IDENTIFICATION</scope>
</reference>
<feature type="coiled-coil region" evidence="6">
    <location>
        <begin position="542"/>
        <end position="604"/>
    </location>
</feature>
<dbReference type="Ensembl" id="ENSENLT00000005852.1">
    <property type="protein sequence ID" value="ENSENLP00000005582.1"/>
    <property type="gene ID" value="ENSENLG00000002606.1"/>
</dbReference>
<evidence type="ECO:0000259" key="8">
    <source>
        <dbReference type="Pfam" id="PF10495"/>
    </source>
</evidence>
<feature type="coiled-coil region" evidence="6">
    <location>
        <begin position="388"/>
        <end position="469"/>
    </location>
</feature>
<proteinExistence type="predicted"/>
<dbReference type="InterPro" id="IPR028745">
    <property type="entry name" value="AKAP9/Pericentrin"/>
</dbReference>
<evidence type="ECO:0000313" key="10">
    <source>
        <dbReference type="Proteomes" id="UP000472264"/>
    </source>
</evidence>
<evidence type="ECO:0000256" key="7">
    <source>
        <dbReference type="SAM" id="MobiDB-lite"/>
    </source>
</evidence>
<evidence type="ECO:0000256" key="3">
    <source>
        <dbReference type="ARBA" id="ARBA00022553"/>
    </source>
</evidence>
<comment type="subcellular location">
    <subcellularLocation>
        <location evidence="1">Cytoplasm</location>
        <location evidence="1">Cytoskeleton</location>
        <location evidence="1">Microtubule organizing center</location>
        <location evidence="1">Centrosome</location>
    </subcellularLocation>
</comment>
<dbReference type="Gene3D" id="1.10.287.1490">
    <property type="match status" value="1"/>
</dbReference>
<feature type="coiled-coil region" evidence="6">
    <location>
        <begin position="633"/>
        <end position="717"/>
    </location>
</feature>
<organism evidence="9 10">
    <name type="scientific">Echeneis naucrates</name>
    <name type="common">Live sharksucker</name>
    <dbReference type="NCBI Taxonomy" id="173247"/>
    <lineage>
        <taxon>Eukaryota</taxon>
        <taxon>Metazoa</taxon>
        <taxon>Chordata</taxon>
        <taxon>Craniata</taxon>
        <taxon>Vertebrata</taxon>
        <taxon>Euteleostomi</taxon>
        <taxon>Actinopterygii</taxon>
        <taxon>Neopterygii</taxon>
        <taxon>Teleostei</taxon>
        <taxon>Neoteleostei</taxon>
        <taxon>Acanthomorphata</taxon>
        <taxon>Carangaria</taxon>
        <taxon>Carangiformes</taxon>
        <taxon>Echeneidae</taxon>
        <taxon>Echeneis</taxon>
    </lineage>
</organism>
<evidence type="ECO:0000256" key="5">
    <source>
        <dbReference type="ARBA" id="ARBA00023212"/>
    </source>
</evidence>
<dbReference type="GO" id="GO:0005813">
    <property type="term" value="C:centrosome"/>
    <property type="evidence" value="ECO:0007669"/>
    <property type="project" value="UniProtKB-SubCell"/>
</dbReference>
<feature type="coiled-coil region" evidence="6">
    <location>
        <begin position="1207"/>
        <end position="1312"/>
    </location>
</feature>
<feature type="coiled-coil region" evidence="6">
    <location>
        <begin position="755"/>
        <end position="789"/>
    </location>
</feature>
<evidence type="ECO:0000256" key="2">
    <source>
        <dbReference type="ARBA" id="ARBA00022490"/>
    </source>
</evidence>
<dbReference type="GO" id="GO:0005737">
    <property type="term" value="C:cytoplasm"/>
    <property type="evidence" value="ECO:0007669"/>
    <property type="project" value="UniProtKB-ARBA"/>
</dbReference>
<keyword evidence="2" id="KW-0963">Cytoplasm</keyword>
<dbReference type="Proteomes" id="UP000472264">
    <property type="component" value="Chromosome 11"/>
</dbReference>
<keyword evidence="4 6" id="KW-0175">Coiled coil</keyword>
<protein>
    <submittedName>
        <fullName evidence="9">A-kinase anchoring protein 9</fullName>
    </submittedName>
</protein>
<dbReference type="GO" id="GO:0007165">
    <property type="term" value="P:signal transduction"/>
    <property type="evidence" value="ECO:0007669"/>
    <property type="project" value="InterPro"/>
</dbReference>
<keyword evidence="3" id="KW-0597">Phosphoprotein</keyword>
<feature type="compositionally biased region" description="Polar residues" evidence="7">
    <location>
        <begin position="1171"/>
        <end position="1188"/>
    </location>
</feature>
<dbReference type="PANTHER" id="PTHR44981:SF1">
    <property type="entry name" value="A-KINASE ANCHOR PROTEIN 9"/>
    <property type="match status" value="1"/>
</dbReference>
<evidence type="ECO:0000256" key="1">
    <source>
        <dbReference type="ARBA" id="ARBA00004300"/>
    </source>
</evidence>
<feature type="coiled-coil region" evidence="6">
    <location>
        <begin position="182"/>
        <end position="219"/>
    </location>
</feature>
<evidence type="ECO:0000256" key="4">
    <source>
        <dbReference type="ARBA" id="ARBA00023054"/>
    </source>
</evidence>
<feature type="region of interest" description="Disordered" evidence="7">
    <location>
        <begin position="1766"/>
        <end position="1813"/>
    </location>
</feature>
<evidence type="ECO:0000313" key="9">
    <source>
        <dbReference type="Ensembl" id="ENSENLP00000005582.1"/>
    </source>
</evidence>
<feature type="region of interest" description="Disordered" evidence="7">
    <location>
        <begin position="1583"/>
        <end position="1619"/>
    </location>
</feature>
<accession>A0A665THT8</accession>
<name>A0A665THT8_ECHNA</name>
<feature type="coiled-coil region" evidence="6">
    <location>
        <begin position="1624"/>
        <end position="1756"/>
    </location>
</feature>
<keyword evidence="10" id="KW-1185">Reference proteome</keyword>
<keyword evidence="5" id="KW-0206">Cytoskeleton</keyword>
<dbReference type="InParanoid" id="A0A665THT8"/>
<sequence>MEDALAAKTRAVEELSQELEEIRAAFGTEGVQQLQDFEAALKQRDGIITQLTANLQQAREEKDEIMKEFLELTEQSQKLQIQFQQLQAGETLRNTSHSSTAADLLQARQQLVQYQQQLDEINMEVRKNQERSSEQLENISQLQHKINEMEMVRNENIIHPFDGKDQIIAEQERVISERDCSLTQLEDELESSEKRLLELEKQRVELESCKSELSTSRQKERMSSIEIMQLMGTVEDLQKRCHRGSLSESDTIQKMQEESMRKLDLLRAELDEMYGQQIVQMKRELNLQHGAKVEQMVEQHTAELELLKAQLSQTSTVSSAELNTFSAKIKELQDTLEQSQAMHDKTTHELSQVTQEKFNLEVKVESLLQDLHSANEKLELVSHSLISQENQQAELQHLQEKIDNLKRELTTAQEAAQEAEAKHESEITNYKIKLEMLEREKDAVLDRMAESQEAELERLRTQLLFSHEEELTHLREELQREGFLNTENLLNEAAIKHERVLDELRVSYEKDLHLLRGEKVSLATERDELLHQILGLKEDIKIALHSSKADDLVQQLQELQVELEELRKGGEERAQMEKKIQGLLKKTEALEKETEEKEKFWENQCKERELERKTLIESNETFKQELDSKIMEIETLAVEKNKIQQKVDELREEIERHKNTFSFAEKNFEVNYQELKEEYMCLADSKTQLEERTLKETLEFEAKIASLQSQIRHLEESKMDDMNTDREALTEKDTTELMEKLNVTLTEKEILDGRLSEVTEQLMLTESKVGQLEEELVVVKKENAKVIAQNESLGKELETKQEIMTAQMRGKDAQRKAKLKKEEQAVEPVCSFEDHHPQIQSLQEEIKALRSLLRYLLSFLLVTPGHTAESWQGSEISTEDVSLWSGETETAENMEVSQKMLDSLLLGPETQLENKEYLMGVSGRLQTALEKMLMTITDTTNQLEHARLTHTELMRESFRHNQEITELLQKQEELQDRLMEEARAREQLALELHRAEGLIDGYTGERAALDEQLRQKEELQLSLEQELQVTSSRLHELEQERLQMQEERELLSRQQDAMKEHAGPRELHLLEETEKLMKEKVEVQRQAEKENSDLLKQVKLLEAELEEQVNKVIELEHVQQTESKDLQQQITALEKQLEKNRKFLDEQAVDREHERDFFQQEIQKLEQQLKNPQKLQTGSEQRSQEVDQLTSQLKEKADWCSELLLSSDQLRRELGERDEEIDKLESRIRELEQALLASAESLEKVREGRGDVTETTQSTLEAQLQTEREALERKEKEICNLEEQLEQFREELENKSEEVQQLHMQLEIQRKEISSQQQYLETRDSLLQVNIHPAVMEDKDREIALLNEQITKLQHMETTSDNKEIDKRDELIKDLESQVECLWSEQERLKRNNEEELDQLNAVIEKLQQELANIEQKQAAEEDEDVKGEPGSDEWAPSKEEYDEMKQRMDLSAKELDTLKTEHNKLLETYLRLKESLSEADKLDSSQGNLEEALREKTAGLVVMQAQVQALEQSATARVEELGLRIRELEELVGEKDDELSHCRLLSEQTQSYADELQEKVSNLEENLREKLAERLIGQSTLEASKQQQQQQAQGSKENQDLQRNTEPHLKPSVEPQIYNFGDIEELNKELQELRKNMDTTKEEVNSHRKHNDKLQEELQVREVSISVLKEELQELRKNMDTTKEEVNSHRKHSDKLQEELQVREVSISELKEELQELRKKMDTTKEEVNSHRQHNEKLQDELQIRELSISKLKEELQRALMKTPDAVPPFLSPSPSLSPSPQPQSSTAQLKKKGPFQVSDLSPESKSATKEEMEEVIGEFEEKIVQMQELHAAEILDMEARHISESENLRRDTHALEDECKALKAVIDKLRSTEVRTSIADIFLSLTDSSSDYSHRTGYDLPSLQQEFRTTPEGARRETDDPLPDRIKMLLREVHQEGMQVLSLSELPLSEGEPSSQVNIQGWVRERDALLATMESLKGLITQMQTHRETGVGETCGMDWRADLLDAVRQVFMSERSVLKSALYSQLDLLDTSDAIIHLNHLERSLAEQVNAMGSLFNAERSSLISEIHQLRSQLEHLHQGEHFLPLSLNAECSRKEQREGRGADGAAEPNRLLVEELKGELSQTKLELETTLKTQHKHLKELDTLRVEISKRAAEVDALNDQLTEERKRSRDLQWAMEKEKCRTGRTEESKREELEDLHLSLDEQKTRMLQLTMSLDQERQASSQISQQAEQERLSLHRRLQELQVLLETERAKAQEMSTALGMERELRRGVPSTNEGRVEEDRSVFEEDGSLLGRLQRELDDKHAQVVQLLSQVEAEKIEAVRKEEKMALANQQSRLDQKVLLEVRAQLESLKTQMSETTEQLEREVEKRKSLEEEKGRLEQQLIHAGEQRGPQHADSHSVSMNTLLFHFSLMMGMNKSPTMFIQSVPLLAGGSPSSSNSLTERLLRQNAELTGFVSRLTEEKNDLRNHTLRLEEELRRYRQAGLASGDSVRSKMDSASMLLSQEREAWTREKVRLEKALRLAQCQVARLRGELRNDTLREITGPEADNVALKRMYGKYLRSESFRKALIYQKKYLLLLLGGFQECEEATLSLLSRMGSRPSLSTLESLSQRRRGLMRFRSAVRVSIALSRMRFLVRRWHKAAGMSSTASCSVNKNGAGQTLEARDSPYLHPGSVEMYRERSGGDLKYVTVVAVVCRFHMTGDHGVLTCSHLQSYDPDRALTDYISRLEALQRRLGSVTSGSRDAVHFGERCLSLRTQES</sequence>
<feature type="coiled-coil region" evidence="6">
    <location>
        <begin position="2116"/>
        <end position="2164"/>
    </location>
</feature>
<reference evidence="9" key="1">
    <citation type="submission" date="2021-04" db="EMBL/GenBank/DDBJ databases">
        <authorList>
            <consortium name="Wellcome Sanger Institute Data Sharing"/>
        </authorList>
    </citation>
    <scope>NUCLEOTIDE SEQUENCE [LARGE SCALE GENOMIC DNA]</scope>
</reference>
<reference evidence="9" key="3">
    <citation type="submission" date="2025-09" db="UniProtKB">
        <authorList>
            <consortium name="Ensembl"/>
        </authorList>
    </citation>
    <scope>IDENTIFICATION</scope>
</reference>
<feature type="coiled-coil region" evidence="6">
    <location>
        <begin position="5"/>
        <end position="131"/>
    </location>
</feature>
<feature type="region of interest" description="Disordered" evidence="7">
    <location>
        <begin position="2358"/>
        <end position="2378"/>
    </location>
</feature>
<feature type="compositionally biased region" description="Basic and acidic residues" evidence="7">
    <location>
        <begin position="2365"/>
        <end position="2378"/>
    </location>
</feature>
<feature type="coiled-coil region" evidence="6">
    <location>
        <begin position="961"/>
        <end position="1168"/>
    </location>
</feature>
<dbReference type="GO" id="GO:0060090">
    <property type="term" value="F:molecular adaptor activity"/>
    <property type="evidence" value="ECO:0007669"/>
    <property type="project" value="InterPro"/>
</dbReference>
<feature type="region of interest" description="Disordered" evidence="7">
    <location>
        <begin position="1168"/>
        <end position="1188"/>
    </location>
</feature>
<dbReference type="Pfam" id="PF10495">
    <property type="entry name" value="PACT_coil_coil"/>
    <property type="match status" value="1"/>
</dbReference>
<feature type="compositionally biased region" description="Basic and acidic residues" evidence="7">
    <location>
        <begin position="1598"/>
        <end position="1612"/>
    </location>
</feature>
<dbReference type="PANTHER" id="PTHR44981">
    <property type="entry name" value="PERICENTRIN-LIKE PROTEIN, ISOFORM F"/>
    <property type="match status" value="1"/>
</dbReference>
<dbReference type="InterPro" id="IPR019528">
    <property type="entry name" value="PACT_domain"/>
</dbReference>
<feature type="coiled-coil region" evidence="6">
    <location>
        <begin position="1512"/>
        <end position="1574"/>
    </location>
</feature>
<feature type="domain" description="Pericentrin/AKAP-450 centrosomal targeting" evidence="8">
    <location>
        <begin position="2561"/>
        <end position="2642"/>
    </location>
</feature>
<feature type="coiled-coil region" evidence="6">
    <location>
        <begin position="2459"/>
        <end position="2536"/>
    </location>
</feature>
<evidence type="ECO:0000256" key="6">
    <source>
        <dbReference type="SAM" id="Coils"/>
    </source>
</evidence>
<feature type="coiled-coil region" evidence="6">
    <location>
        <begin position="290"/>
        <end position="349"/>
    </location>
</feature>
<feature type="region of interest" description="Disordered" evidence="7">
    <location>
        <begin position="1415"/>
        <end position="1444"/>
    </location>
</feature>
<feature type="coiled-coil region" evidence="6">
    <location>
        <begin position="2229"/>
        <end position="2263"/>
    </location>
</feature>